<feature type="domain" description="RNA polymerase sigma factor 70 region 4 type 2" evidence="6">
    <location>
        <begin position="133"/>
        <end position="175"/>
    </location>
</feature>
<dbReference type="Pfam" id="PF04542">
    <property type="entry name" value="Sigma70_r2"/>
    <property type="match status" value="1"/>
</dbReference>
<evidence type="ECO:0000259" key="5">
    <source>
        <dbReference type="Pfam" id="PF04542"/>
    </source>
</evidence>
<dbReference type="Pfam" id="PF08281">
    <property type="entry name" value="Sigma70_r4_2"/>
    <property type="match status" value="1"/>
</dbReference>
<keyword evidence="2" id="KW-0805">Transcription regulation</keyword>
<keyword evidence="3" id="KW-0731">Sigma factor</keyword>
<dbReference type="NCBIfam" id="TIGR02937">
    <property type="entry name" value="sigma70-ECF"/>
    <property type="match status" value="1"/>
</dbReference>
<dbReference type="InterPro" id="IPR036388">
    <property type="entry name" value="WH-like_DNA-bd_sf"/>
</dbReference>
<name>A0ABW4JEJ0_9BACL</name>
<dbReference type="PANTHER" id="PTHR43133:SF46">
    <property type="entry name" value="RNA POLYMERASE SIGMA-70 FACTOR ECF SUBFAMILY"/>
    <property type="match status" value="1"/>
</dbReference>
<dbReference type="InterPro" id="IPR014284">
    <property type="entry name" value="RNA_pol_sigma-70_dom"/>
</dbReference>
<dbReference type="InterPro" id="IPR007627">
    <property type="entry name" value="RNA_pol_sigma70_r2"/>
</dbReference>
<sequence>MNGFYSENGVNSTNQRLIFLLAQTANGNRIAFEALYREIVGNIYGYLRLRCSAEHDIHDILQETFLTVWQNAGQFSGASSVSTWIFGIARNKLFDKLRSKQRTEQNETWDEDDEKLSCSDFTGQVEARADWNQALASLPVHLQELAHLVFVEEMSYKEIAQILAIQEGTVKSRVHYMKLRLRKWLQEGGNRDGPQM</sequence>
<dbReference type="PANTHER" id="PTHR43133">
    <property type="entry name" value="RNA POLYMERASE ECF-TYPE SIGMA FACTO"/>
    <property type="match status" value="1"/>
</dbReference>
<evidence type="ECO:0000256" key="2">
    <source>
        <dbReference type="ARBA" id="ARBA00023015"/>
    </source>
</evidence>
<organism evidence="7 8">
    <name type="scientific">Alicyclobacillus fodiniaquatilis</name>
    <dbReference type="NCBI Taxonomy" id="1661150"/>
    <lineage>
        <taxon>Bacteria</taxon>
        <taxon>Bacillati</taxon>
        <taxon>Bacillota</taxon>
        <taxon>Bacilli</taxon>
        <taxon>Bacillales</taxon>
        <taxon>Alicyclobacillaceae</taxon>
        <taxon>Alicyclobacillus</taxon>
    </lineage>
</organism>
<feature type="domain" description="RNA polymerase sigma-70 region 2" evidence="5">
    <location>
        <begin position="35"/>
        <end position="103"/>
    </location>
</feature>
<evidence type="ECO:0000256" key="1">
    <source>
        <dbReference type="ARBA" id="ARBA00010641"/>
    </source>
</evidence>
<comment type="similarity">
    <text evidence="1">Belongs to the sigma-70 factor family. ECF subfamily.</text>
</comment>
<proteinExistence type="inferred from homology"/>
<dbReference type="InterPro" id="IPR039425">
    <property type="entry name" value="RNA_pol_sigma-70-like"/>
</dbReference>
<dbReference type="Gene3D" id="1.10.1740.10">
    <property type="match status" value="1"/>
</dbReference>
<accession>A0ABW4JEJ0</accession>
<dbReference type="Gene3D" id="1.10.10.10">
    <property type="entry name" value="Winged helix-like DNA-binding domain superfamily/Winged helix DNA-binding domain"/>
    <property type="match status" value="1"/>
</dbReference>
<keyword evidence="4" id="KW-0804">Transcription</keyword>
<dbReference type="CDD" id="cd06171">
    <property type="entry name" value="Sigma70_r4"/>
    <property type="match status" value="1"/>
</dbReference>
<evidence type="ECO:0000259" key="6">
    <source>
        <dbReference type="Pfam" id="PF08281"/>
    </source>
</evidence>
<evidence type="ECO:0000313" key="8">
    <source>
        <dbReference type="Proteomes" id="UP001597079"/>
    </source>
</evidence>
<evidence type="ECO:0000256" key="3">
    <source>
        <dbReference type="ARBA" id="ARBA00023082"/>
    </source>
</evidence>
<evidence type="ECO:0000256" key="4">
    <source>
        <dbReference type="ARBA" id="ARBA00023163"/>
    </source>
</evidence>
<dbReference type="RefSeq" id="WP_377942268.1">
    <property type="nucleotide sequence ID" value="NZ_JBHUCX010000020.1"/>
</dbReference>
<reference evidence="8" key="1">
    <citation type="journal article" date="2019" name="Int. J. Syst. Evol. Microbiol.">
        <title>The Global Catalogue of Microorganisms (GCM) 10K type strain sequencing project: providing services to taxonomists for standard genome sequencing and annotation.</title>
        <authorList>
            <consortium name="The Broad Institute Genomics Platform"/>
            <consortium name="The Broad Institute Genome Sequencing Center for Infectious Disease"/>
            <person name="Wu L."/>
            <person name="Ma J."/>
        </authorList>
    </citation>
    <scope>NUCLEOTIDE SEQUENCE [LARGE SCALE GENOMIC DNA]</scope>
    <source>
        <strain evidence="8">CGMCC 1.12286</strain>
    </source>
</reference>
<protein>
    <submittedName>
        <fullName evidence="7">RNA polymerase sigma factor</fullName>
    </submittedName>
</protein>
<dbReference type="EMBL" id="JBHUCX010000020">
    <property type="protein sequence ID" value="MFD1674398.1"/>
    <property type="molecule type" value="Genomic_DNA"/>
</dbReference>
<evidence type="ECO:0000313" key="7">
    <source>
        <dbReference type="EMBL" id="MFD1674398.1"/>
    </source>
</evidence>
<keyword evidence="8" id="KW-1185">Reference proteome</keyword>
<dbReference type="SUPFAM" id="SSF88946">
    <property type="entry name" value="Sigma2 domain of RNA polymerase sigma factors"/>
    <property type="match status" value="1"/>
</dbReference>
<comment type="caution">
    <text evidence="7">The sequence shown here is derived from an EMBL/GenBank/DDBJ whole genome shotgun (WGS) entry which is preliminary data.</text>
</comment>
<dbReference type="InterPro" id="IPR013325">
    <property type="entry name" value="RNA_pol_sigma_r2"/>
</dbReference>
<dbReference type="InterPro" id="IPR013324">
    <property type="entry name" value="RNA_pol_sigma_r3/r4-like"/>
</dbReference>
<dbReference type="InterPro" id="IPR013249">
    <property type="entry name" value="RNA_pol_sigma70_r4_t2"/>
</dbReference>
<gene>
    <name evidence="7" type="ORF">ACFSB2_06725</name>
</gene>
<dbReference type="SUPFAM" id="SSF88659">
    <property type="entry name" value="Sigma3 and sigma4 domains of RNA polymerase sigma factors"/>
    <property type="match status" value="1"/>
</dbReference>
<dbReference type="Proteomes" id="UP001597079">
    <property type="component" value="Unassembled WGS sequence"/>
</dbReference>